<proteinExistence type="predicted"/>
<gene>
    <name evidence="4" type="ORF">G3I74_10600</name>
</gene>
<accession>A0A845V7M1</accession>
<keyword evidence="1" id="KW-1133">Transmembrane helix</keyword>
<dbReference type="PIRSF" id="PIRSF007542">
    <property type="entry name" value="UCP007542"/>
    <property type="match status" value="1"/>
</dbReference>
<evidence type="ECO:0000259" key="3">
    <source>
        <dbReference type="Pfam" id="PF15420"/>
    </source>
</evidence>
<evidence type="ECO:0000313" key="5">
    <source>
        <dbReference type="Proteomes" id="UP000484885"/>
    </source>
</evidence>
<feature type="transmembrane region" description="Helical" evidence="1">
    <location>
        <begin position="156"/>
        <end position="180"/>
    </location>
</feature>
<feature type="transmembrane region" description="Helical" evidence="1">
    <location>
        <begin position="37"/>
        <end position="61"/>
    </location>
</feature>
<dbReference type="EMBL" id="JAAGSC010000041">
    <property type="protein sequence ID" value="NDY96181.1"/>
    <property type="molecule type" value="Genomic_DNA"/>
</dbReference>
<feature type="transmembrane region" description="Helical" evidence="1">
    <location>
        <begin position="73"/>
        <end position="94"/>
    </location>
</feature>
<name>A0A845V7M1_9GAMM</name>
<protein>
    <recommendedName>
        <fullName evidence="6">Alpha/beta-hydrolase family protein</fullName>
    </recommendedName>
</protein>
<feature type="transmembrane region" description="Helical" evidence="1">
    <location>
        <begin position="7"/>
        <end position="25"/>
    </location>
</feature>
<keyword evidence="1" id="KW-0472">Membrane</keyword>
<evidence type="ECO:0000313" key="4">
    <source>
        <dbReference type="EMBL" id="NDY96181.1"/>
    </source>
</evidence>
<reference evidence="4 5" key="1">
    <citation type="submission" date="2020-02" db="EMBL/GenBank/DDBJ databases">
        <authorList>
            <person name="Zhang X.-Y."/>
        </authorList>
    </citation>
    <scope>NUCLEOTIDE SEQUENCE [LARGE SCALE GENOMIC DNA]</scope>
    <source>
        <strain evidence="4 5">C33</strain>
    </source>
</reference>
<dbReference type="Pfam" id="PF10081">
    <property type="entry name" value="Abhydrolase_9"/>
    <property type="match status" value="1"/>
</dbReference>
<dbReference type="InterPro" id="IPR027787">
    <property type="entry name" value="Alpha/beta-hydrolase_catalytic"/>
</dbReference>
<feature type="transmembrane region" description="Helical" evidence="1">
    <location>
        <begin position="114"/>
        <end position="135"/>
    </location>
</feature>
<organism evidence="4 5">
    <name type="scientific">Wenzhouxiangella limi</name>
    <dbReference type="NCBI Taxonomy" id="2707351"/>
    <lineage>
        <taxon>Bacteria</taxon>
        <taxon>Pseudomonadati</taxon>
        <taxon>Pseudomonadota</taxon>
        <taxon>Gammaproteobacteria</taxon>
        <taxon>Chromatiales</taxon>
        <taxon>Wenzhouxiangellaceae</taxon>
        <taxon>Wenzhouxiangella</taxon>
    </lineage>
</organism>
<keyword evidence="1" id="KW-0812">Transmembrane</keyword>
<dbReference type="AlphaFoldDB" id="A0A845V7M1"/>
<feature type="domain" description="Alpha/beta-hydrolase catalytic" evidence="2">
    <location>
        <begin position="248"/>
        <end position="535"/>
    </location>
</feature>
<feature type="domain" description="Alpha/beta-hydrolase N-terminal" evidence="3">
    <location>
        <begin position="24"/>
        <end position="231"/>
    </location>
</feature>
<comment type="caution">
    <text evidence="4">The sequence shown here is derived from an EMBL/GenBank/DDBJ whole genome shotgun (WGS) entry which is preliminary data.</text>
</comment>
<evidence type="ECO:0000259" key="2">
    <source>
        <dbReference type="Pfam" id="PF10081"/>
    </source>
</evidence>
<dbReference type="Proteomes" id="UP000484885">
    <property type="component" value="Unassembled WGS sequence"/>
</dbReference>
<dbReference type="Pfam" id="PF15420">
    <property type="entry name" value="Abhydrolase_9_N"/>
    <property type="match status" value="1"/>
</dbReference>
<evidence type="ECO:0000256" key="1">
    <source>
        <dbReference type="SAM" id="Phobius"/>
    </source>
</evidence>
<keyword evidence="5" id="KW-1185">Reference proteome</keyword>
<dbReference type="InterPro" id="IPR012037">
    <property type="entry name" value="Alpha/beta-hydrolase_fam"/>
</dbReference>
<sequence>MGAQWRQISVVGVLVGTLFFAFSLTPSLLPRPFAVQGLLAGLSFAAGYGLGVAAVWIWRYLELPLANRRWTRRIQVGAGLLCLAVAVSFLWQATTWQNALRELMGMEDSHAGQRLLMALIAVAVFAFVLFVARLFRWVFRRLARRLNRHVPRRVSYLVSALLAVFVFWSVIDGVLVSSVLRVADRSFQQLDALIDDDLPRPDAPEQVGSAPSLLDWEELGRQGRSFISTGPTDEALGDFFEAPMPRPLRVYVGLNSADSPEERARLALAELKRVGGFERETLLLVTPTGTGWVDPAAQDTVEYLHRGDIASVAVQYSYLNSPLALLTEAAYGAETARAVFNKIYGHWRSLPADDRPRLFLWGLSLGSLNSDLSFDLFDIVDDPFSGALWSGPPFRHRTWQRTTAQRDAGSPAWLPTFRSGSVVRFMNQYAGPDRHAADWGDFRMVFLQHGSDPIVFFSPGSAWREPAWMRSPRAPDVSPHLRWFPIVTMLQLTADMIVGTAPPGFGHEYAPDDYIDAWLALTEPAGWPEAQVERLKRLFAAGD</sequence>
<evidence type="ECO:0008006" key="6">
    <source>
        <dbReference type="Google" id="ProtNLM"/>
    </source>
</evidence>
<dbReference type="InterPro" id="IPR027788">
    <property type="entry name" value="Alpha/beta-hydrolase_N_dom"/>
</dbReference>